<dbReference type="KEGG" id="reh:PHG281"/>
<dbReference type="Proteomes" id="UP000296079">
    <property type="component" value="Plasmid pHG1"/>
</dbReference>
<organism evidence="1 3">
    <name type="scientific">Cupriavidus necator (strain ATCC 17699 / DSM 428 / KCTC 22496 / NCIMB 10442 / H16 / Stanier 337)</name>
    <name type="common">Ralstonia eutropha</name>
    <dbReference type="NCBI Taxonomy" id="381666"/>
    <lineage>
        <taxon>Bacteria</taxon>
        <taxon>Pseudomonadati</taxon>
        <taxon>Pseudomonadota</taxon>
        <taxon>Betaproteobacteria</taxon>
        <taxon>Burkholderiales</taxon>
        <taxon>Burkholderiaceae</taxon>
        <taxon>Cupriavidus</taxon>
    </lineage>
</organism>
<protein>
    <submittedName>
        <fullName evidence="1">Uncharacterized protein</fullName>
    </submittedName>
</protein>
<geneLocation type="plasmid" evidence="4">
    <name>phg1</name>
</geneLocation>
<sequence>MRTLEDPTSTRFADHDTLRCARGEIADEVEPAARRVFGAQGSAWLAPIWRTLARAAEHLPLCRDEDETHAAPLWLKAGDWVATQDAVARIESRRRIPPALSWMAEAQYHQQGLEAVWPLLSELAWLSPRRLDALIRRLVDPLLRTLRKTFDARFDGDGTIEDLIWFPAGC</sequence>
<evidence type="ECO:0000313" key="1">
    <source>
        <dbReference type="EMBL" id="AAP86030.1"/>
    </source>
</evidence>
<evidence type="ECO:0000313" key="2">
    <source>
        <dbReference type="EMBL" id="QCC05506.1"/>
    </source>
</evidence>
<dbReference type="eggNOG" id="ENOG50336ZR">
    <property type="taxonomic scope" value="Bacteria"/>
</dbReference>
<dbReference type="HOGENOM" id="CLU_1568123_0_0_4"/>
<keyword evidence="1" id="KW-0614">Plasmid</keyword>
<geneLocation type="plasmid" evidence="2">
    <name>pHG1</name>
</geneLocation>
<keyword evidence="3" id="KW-1185">Reference proteome</keyword>
<geneLocation type="plasmid" evidence="1 3">
    <name>megaplasmid pHG1</name>
</geneLocation>
<dbReference type="RefSeq" id="WP_011154193.1">
    <property type="nucleotide sequence ID" value="NC_005241.1"/>
</dbReference>
<gene>
    <name evidence="1" type="ordered locus">PHG281</name>
    <name evidence="2" type="ORF">E6A55_33630</name>
</gene>
<reference evidence="2 4" key="2">
    <citation type="submission" date="2019-04" db="EMBL/GenBank/DDBJ databases">
        <title>Long-read de novo sequencing of Cupriavidus necator H16.</title>
        <authorList>
            <person name="Little G.T."/>
            <person name="Ehsaan M."/>
            <person name="Arenas-Lopez C."/>
            <person name="Jawed K."/>
            <person name="Winzer K."/>
            <person name="Kovacs K."/>
            <person name="Malys N."/>
            <person name="Minton N.P."/>
        </authorList>
    </citation>
    <scope>NUCLEOTIDE SEQUENCE [LARGE SCALE GENOMIC DNA]</scope>
    <source>
        <strain evidence="2 4">H16</strain>
        <plasmid evidence="4">phg1</plasmid>
        <plasmid evidence="2">pHG1</plasmid>
    </source>
</reference>
<dbReference type="EMBL" id="CP039289">
    <property type="protein sequence ID" value="QCC05506.1"/>
    <property type="molecule type" value="Genomic_DNA"/>
</dbReference>
<reference evidence="1 3" key="1">
    <citation type="journal article" date="2003" name="J. Mol. Biol.">
        <title>Complete nucleotide sequence of pHG1: a Ralstonia eutropha H16 megaplasmid encoding key enzymes of H(2)-based lithoautotrophy and anaerobiosis.</title>
        <authorList>
            <person name="Schwartz E."/>
            <person name="Henne A."/>
            <person name="Cramm R."/>
            <person name="Eitinger T."/>
            <person name="Friedrich B."/>
            <person name="Gottschalk G."/>
        </authorList>
    </citation>
    <scope>NUCLEOTIDE SEQUENCE [LARGE SCALE GENOMIC DNA]</scope>
    <source>
        <strain evidence="3">ATCC 17699 / DSM 428 / KCTC 22496 / NCIMB 10442 / H16 / Stanier 337</strain>
        <strain evidence="1">H16</strain>
        <plasmid evidence="1 3">megaplasmid pHG1</plasmid>
    </source>
</reference>
<proteinExistence type="predicted"/>
<evidence type="ECO:0000313" key="3">
    <source>
        <dbReference type="Proteomes" id="UP000008210"/>
    </source>
</evidence>
<evidence type="ECO:0000313" key="4">
    <source>
        <dbReference type="Proteomes" id="UP000296079"/>
    </source>
</evidence>
<dbReference type="Proteomes" id="UP000008210">
    <property type="component" value="Plasmid megaplasmid pHG1"/>
</dbReference>
<dbReference type="EMBL" id="AY305378">
    <property type="protein sequence ID" value="AAP86030.1"/>
    <property type="molecule type" value="Genomic_DNA"/>
</dbReference>
<dbReference type="AlphaFoldDB" id="Q7WX61"/>
<dbReference type="OrthoDB" id="8854508at2"/>
<accession>Q7WX61</accession>
<name>Q7WX61_CUPNH</name>